<protein>
    <submittedName>
        <fullName evidence="2">Uncharacterized protein</fullName>
    </submittedName>
</protein>
<evidence type="ECO:0000256" key="1">
    <source>
        <dbReference type="SAM" id="MobiDB-lite"/>
    </source>
</evidence>
<reference evidence="2" key="1">
    <citation type="submission" date="2020-08" db="EMBL/GenBank/DDBJ databases">
        <title>Multicomponent nature underlies the extraordinary mechanical properties of spider dragline silk.</title>
        <authorList>
            <person name="Kono N."/>
            <person name="Nakamura H."/>
            <person name="Mori M."/>
            <person name="Yoshida Y."/>
            <person name="Ohtoshi R."/>
            <person name="Malay A.D."/>
            <person name="Moran D.A.P."/>
            <person name="Tomita M."/>
            <person name="Numata K."/>
            <person name="Arakawa K."/>
        </authorList>
    </citation>
    <scope>NUCLEOTIDE SEQUENCE</scope>
</reference>
<keyword evidence="3" id="KW-1185">Reference proteome</keyword>
<dbReference type="AlphaFoldDB" id="A0A8X6NRC4"/>
<accession>A0A8X6NRC4</accession>
<evidence type="ECO:0000313" key="2">
    <source>
        <dbReference type="EMBL" id="GFT28634.1"/>
    </source>
</evidence>
<dbReference type="OrthoDB" id="10397573at2759"/>
<dbReference type="Proteomes" id="UP000887013">
    <property type="component" value="Unassembled WGS sequence"/>
</dbReference>
<evidence type="ECO:0000313" key="3">
    <source>
        <dbReference type="Proteomes" id="UP000887013"/>
    </source>
</evidence>
<dbReference type="EMBL" id="BMAW01012446">
    <property type="protein sequence ID" value="GFT28634.1"/>
    <property type="molecule type" value="Genomic_DNA"/>
</dbReference>
<gene>
    <name evidence="2" type="ORF">NPIL_590181</name>
</gene>
<feature type="region of interest" description="Disordered" evidence="1">
    <location>
        <begin position="80"/>
        <end position="106"/>
    </location>
</feature>
<name>A0A8X6NRC4_NEPPI</name>
<comment type="caution">
    <text evidence="2">The sequence shown here is derived from an EMBL/GenBank/DDBJ whole genome shotgun (WGS) entry which is preliminary data.</text>
</comment>
<sequence>MMAPVRLHGRSIVLTRLVVDSQIRIGWCCGTKPPVSFFRVIFHPNGIKKGDQKVGWPSKKRGKEEFVEKRRRLLLQKPVPAYEEEGDITSAKSPSQKRNRITSDIP</sequence>
<proteinExistence type="predicted"/>
<organism evidence="2 3">
    <name type="scientific">Nephila pilipes</name>
    <name type="common">Giant wood spider</name>
    <name type="synonym">Nephila maculata</name>
    <dbReference type="NCBI Taxonomy" id="299642"/>
    <lineage>
        <taxon>Eukaryota</taxon>
        <taxon>Metazoa</taxon>
        <taxon>Ecdysozoa</taxon>
        <taxon>Arthropoda</taxon>
        <taxon>Chelicerata</taxon>
        <taxon>Arachnida</taxon>
        <taxon>Araneae</taxon>
        <taxon>Araneomorphae</taxon>
        <taxon>Entelegynae</taxon>
        <taxon>Araneoidea</taxon>
        <taxon>Nephilidae</taxon>
        <taxon>Nephila</taxon>
    </lineage>
</organism>